<evidence type="ECO:0000313" key="1">
    <source>
        <dbReference type="EMBL" id="GAL61432.1"/>
    </source>
</evidence>
<evidence type="ECO:0008006" key="3">
    <source>
        <dbReference type="Google" id="ProtNLM"/>
    </source>
</evidence>
<reference evidence="1 2" key="1">
    <citation type="journal article" date="2014" name="Genome Announc.">
        <title>Draft Genome Sequences of Marine Flavobacterium Algibacter lectus Strains SS8 and NR4.</title>
        <authorList>
            <person name="Takatani N."/>
            <person name="Nakanishi M."/>
            <person name="Meirelles P."/>
            <person name="Mino S."/>
            <person name="Suda W."/>
            <person name="Oshima K."/>
            <person name="Hattori M."/>
            <person name="Ohkuma M."/>
            <person name="Hosokawa M."/>
            <person name="Miyashita K."/>
            <person name="Thompson F.L."/>
            <person name="Niwa A."/>
            <person name="Sawabe T."/>
            <person name="Sawabe T."/>
        </authorList>
    </citation>
    <scope>NUCLEOTIDE SEQUENCE [LARGE SCALE GENOMIC DNA]</scope>
    <source>
        <strain evidence="1 2">JCM 19300</strain>
    </source>
</reference>
<evidence type="ECO:0000313" key="2">
    <source>
        <dbReference type="Proteomes" id="UP000029644"/>
    </source>
</evidence>
<dbReference type="OrthoDB" id="1160303at2"/>
<dbReference type="RefSeq" id="WP_042503176.1">
    <property type="nucleotide sequence ID" value="NZ_BBNQ01000002.1"/>
</dbReference>
<sequence length="200" mass="23374">MTEINIKKIIDSAVNGNEFPFNRFFEDTFKKLLPKLTALTNSKDDAQDVFITSMHKFWERFVIKQEEPPLNSIAYIYMMCRNAWLHKKRQPWNSVILVDNNAYSLNKAKNDVLITEQEKTDIENDISLKHKALSIAINELCDKCKKLIEAELDNNIKLKDLQQEMGYNNYQALVQAKYNCKKRLVKKVTEALINLKKNNS</sequence>
<dbReference type="EMBL" id="BBNQ01000002">
    <property type="protein sequence ID" value="GAL61432.1"/>
    <property type="molecule type" value="Genomic_DNA"/>
</dbReference>
<dbReference type="GO" id="GO:0003700">
    <property type="term" value="F:DNA-binding transcription factor activity"/>
    <property type="evidence" value="ECO:0007669"/>
    <property type="project" value="InterPro"/>
</dbReference>
<proteinExistence type="predicted"/>
<protein>
    <recommendedName>
        <fullName evidence="3">RNA polymerase sigma-70 region 2 domain-containing protein</fullName>
    </recommendedName>
</protein>
<dbReference type="AlphaFoldDB" id="A0A090W1P2"/>
<dbReference type="SUPFAM" id="SSF88946">
    <property type="entry name" value="Sigma2 domain of RNA polymerase sigma factors"/>
    <property type="match status" value="1"/>
</dbReference>
<name>A0A090W1P2_9FLAO</name>
<dbReference type="GO" id="GO:0006352">
    <property type="term" value="P:DNA-templated transcription initiation"/>
    <property type="evidence" value="ECO:0007669"/>
    <property type="project" value="InterPro"/>
</dbReference>
<gene>
    <name evidence="1" type="ORF">JCM19300_4378</name>
</gene>
<comment type="caution">
    <text evidence="1">The sequence shown here is derived from an EMBL/GenBank/DDBJ whole genome shotgun (WGS) entry which is preliminary data.</text>
</comment>
<accession>A0A090W1P2</accession>
<dbReference type="Proteomes" id="UP000029644">
    <property type="component" value="Unassembled WGS sequence"/>
</dbReference>
<organism evidence="1 2">
    <name type="scientific">Algibacter lectus</name>
    <dbReference type="NCBI Taxonomy" id="221126"/>
    <lineage>
        <taxon>Bacteria</taxon>
        <taxon>Pseudomonadati</taxon>
        <taxon>Bacteroidota</taxon>
        <taxon>Flavobacteriia</taxon>
        <taxon>Flavobacteriales</taxon>
        <taxon>Flavobacteriaceae</taxon>
        <taxon>Algibacter</taxon>
    </lineage>
</organism>
<dbReference type="InterPro" id="IPR013325">
    <property type="entry name" value="RNA_pol_sigma_r2"/>
</dbReference>